<dbReference type="Gene3D" id="3.30.70.1400">
    <property type="entry name" value="Aminomethyltransferase beta-barrel domains"/>
    <property type="match status" value="1"/>
</dbReference>
<dbReference type="OrthoDB" id="9774591at2"/>
<evidence type="ECO:0000256" key="6">
    <source>
        <dbReference type="ARBA" id="ARBA00047665"/>
    </source>
</evidence>
<evidence type="ECO:0000259" key="10">
    <source>
        <dbReference type="Pfam" id="PF08669"/>
    </source>
</evidence>
<dbReference type="FunFam" id="4.10.1250.10:FF:000001">
    <property type="entry name" value="Aminomethyltransferase"/>
    <property type="match status" value="1"/>
</dbReference>
<dbReference type="Gene3D" id="2.40.30.110">
    <property type="entry name" value="Aminomethyltransferase beta-barrel domains"/>
    <property type="match status" value="1"/>
</dbReference>
<dbReference type="HOGENOM" id="CLU_007884_10_2_10"/>
<dbReference type="InterPro" id="IPR006223">
    <property type="entry name" value="GcvT"/>
</dbReference>
<dbReference type="NCBIfam" id="NF001567">
    <property type="entry name" value="PRK00389.1"/>
    <property type="match status" value="1"/>
</dbReference>
<dbReference type="EMBL" id="CP002831">
    <property type="protein sequence ID" value="AFC23017.1"/>
    <property type="molecule type" value="Genomic_DNA"/>
</dbReference>
<dbReference type="GO" id="GO:0005829">
    <property type="term" value="C:cytosol"/>
    <property type="evidence" value="ECO:0007669"/>
    <property type="project" value="TreeGrafter"/>
</dbReference>
<dbReference type="Pfam" id="PF08669">
    <property type="entry name" value="GCV_T_C"/>
    <property type="match status" value="1"/>
</dbReference>
<dbReference type="SUPFAM" id="SSF103025">
    <property type="entry name" value="Folate-binding domain"/>
    <property type="match status" value="1"/>
</dbReference>
<evidence type="ECO:0000313" key="12">
    <source>
        <dbReference type="Proteomes" id="UP000007519"/>
    </source>
</evidence>
<dbReference type="RefSeq" id="WP_014373265.1">
    <property type="nucleotide sequence ID" value="NC_016940.1"/>
</dbReference>
<dbReference type="GO" id="GO:0004047">
    <property type="term" value="F:aminomethyltransferase activity"/>
    <property type="evidence" value="ECO:0007669"/>
    <property type="project" value="UniProtKB-UniRule"/>
</dbReference>
<evidence type="ECO:0000256" key="2">
    <source>
        <dbReference type="ARBA" id="ARBA00012616"/>
    </source>
</evidence>
<organism evidence="11 12">
    <name type="scientific">Saprospira grandis (strain Lewin)</name>
    <dbReference type="NCBI Taxonomy" id="984262"/>
    <lineage>
        <taxon>Bacteria</taxon>
        <taxon>Pseudomonadati</taxon>
        <taxon>Bacteroidota</taxon>
        <taxon>Saprospiria</taxon>
        <taxon>Saprospirales</taxon>
        <taxon>Saprospiraceae</taxon>
        <taxon>Saprospira</taxon>
    </lineage>
</organism>
<reference evidence="11 12" key="1">
    <citation type="journal article" date="2012" name="Stand. Genomic Sci.">
        <title>Complete genome sequencing and analysis of Saprospira grandis str. Lewin, a predatory marine bacterium.</title>
        <authorList>
            <person name="Saw J.H."/>
            <person name="Yuryev A."/>
            <person name="Kanbe M."/>
            <person name="Hou S."/>
            <person name="Young A.G."/>
            <person name="Aizawa S."/>
            <person name="Alam M."/>
        </authorList>
    </citation>
    <scope>NUCLEOTIDE SEQUENCE [LARGE SCALE GENOMIC DNA]</scope>
    <source>
        <strain evidence="11 12">Lewin</strain>
    </source>
</reference>
<evidence type="ECO:0000256" key="3">
    <source>
        <dbReference type="ARBA" id="ARBA00022576"/>
    </source>
</evidence>
<keyword evidence="4 7" id="KW-0808">Transferase</keyword>
<dbReference type="STRING" id="984262.SGRA_0278"/>
<comment type="similarity">
    <text evidence="1 7">Belongs to the GcvT family.</text>
</comment>
<dbReference type="SUPFAM" id="SSF101790">
    <property type="entry name" value="Aminomethyltransferase beta-barrel domain"/>
    <property type="match status" value="1"/>
</dbReference>
<dbReference type="InterPro" id="IPR022903">
    <property type="entry name" value="GcvT_bac"/>
</dbReference>
<feature type="domain" description="GCVT N-terminal" evidence="9">
    <location>
        <begin position="6"/>
        <end position="269"/>
    </location>
</feature>
<protein>
    <recommendedName>
        <fullName evidence="2 7">Aminomethyltransferase</fullName>
        <ecNumber evidence="2 7">2.1.2.10</ecNumber>
    </recommendedName>
    <alternativeName>
        <fullName evidence="5 7">Glycine cleavage system T protein</fullName>
    </alternativeName>
</protein>
<dbReference type="eggNOG" id="COG0404">
    <property type="taxonomic scope" value="Bacteria"/>
</dbReference>
<dbReference type="PANTHER" id="PTHR43757">
    <property type="entry name" value="AMINOMETHYLTRANSFERASE"/>
    <property type="match status" value="1"/>
</dbReference>
<feature type="binding site" evidence="8">
    <location>
        <position position="202"/>
    </location>
    <ligand>
        <name>substrate</name>
    </ligand>
</feature>
<dbReference type="FunFam" id="3.30.70.1400:FF:000001">
    <property type="entry name" value="Aminomethyltransferase"/>
    <property type="match status" value="1"/>
</dbReference>
<dbReference type="InterPro" id="IPR027266">
    <property type="entry name" value="TrmE/GcvT-like"/>
</dbReference>
<dbReference type="EC" id="2.1.2.10" evidence="2 7"/>
<feature type="domain" description="Aminomethyltransferase C-terminal" evidence="10">
    <location>
        <begin position="289"/>
        <end position="367"/>
    </location>
</feature>
<dbReference type="Proteomes" id="UP000007519">
    <property type="component" value="Chromosome"/>
</dbReference>
<evidence type="ECO:0000256" key="7">
    <source>
        <dbReference type="HAMAP-Rule" id="MF_00259"/>
    </source>
</evidence>
<evidence type="ECO:0000313" key="11">
    <source>
        <dbReference type="EMBL" id="AFC23017.1"/>
    </source>
</evidence>
<dbReference type="GO" id="GO:0019464">
    <property type="term" value="P:glycine decarboxylation via glycine cleavage system"/>
    <property type="evidence" value="ECO:0007669"/>
    <property type="project" value="UniProtKB-UniRule"/>
</dbReference>
<name>H6L6B6_SAPGL</name>
<dbReference type="FunFam" id="2.40.30.110:FF:000003">
    <property type="entry name" value="Aminomethyltransferase"/>
    <property type="match status" value="1"/>
</dbReference>
<dbReference type="GO" id="GO:0005960">
    <property type="term" value="C:glycine cleavage complex"/>
    <property type="evidence" value="ECO:0007669"/>
    <property type="project" value="InterPro"/>
</dbReference>
<dbReference type="InterPro" id="IPR006222">
    <property type="entry name" value="GCVT_N"/>
</dbReference>
<dbReference type="KEGG" id="sgn:SGRA_0278"/>
<dbReference type="NCBIfam" id="TIGR00528">
    <property type="entry name" value="gcvT"/>
    <property type="match status" value="1"/>
</dbReference>
<dbReference type="Gene3D" id="4.10.1250.10">
    <property type="entry name" value="Aminomethyltransferase fragment"/>
    <property type="match status" value="1"/>
</dbReference>
<proteinExistence type="inferred from homology"/>
<dbReference type="HAMAP" id="MF_00259">
    <property type="entry name" value="GcvT"/>
    <property type="match status" value="1"/>
</dbReference>
<keyword evidence="3 7" id="KW-0032">Aminotransferase</keyword>
<sequence length="368" mass="40391">MKKTALHHIHEELGAKMVPFAGYDMPVSYAGIKAEHLAVRSSVGVFDVSHMGEFIVRGKEALDLVQWVSSNDASRLEMGDVQYSCLPNEEGGIIDDFLVYRLGEDQCAAGEQAFMLVVNASNMKKDWDWLQSQNRFDCELIDISDKTTLLAVQGPKAAEALQSLTEIALGEMKYYSFQKGKFAGLENVLVSATGYTGAGGFEIYIRNEDAEALWTAIFEAGAAYDIQPVGLGARDSLRLEMGYCLYGNDIDDTTSPIAAGLGWITKLQKGDFVGKEKIAAVKENKPTEKLYGLVMEGKRPARQGYLVYSVEGEEIGRITSGGPSPSLGKSIALAYIQSNWAKKDTEVLVEIRGKRFAAKLQRPPFWKG</sequence>
<evidence type="ECO:0000256" key="8">
    <source>
        <dbReference type="PIRSR" id="PIRSR006487-1"/>
    </source>
</evidence>
<evidence type="ECO:0000256" key="4">
    <source>
        <dbReference type="ARBA" id="ARBA00022679"/>
    </source>
</evidence>
<dbReference type="Gene3D" id="3.30.1360.120">
    <property type="entry name" value="Probable tRNA modification gtpase trme, domain 1"/>
    <property type="match status" value="1"/>
</dbReference>
<evidence type="ECO:0000256" key="1">
    <source>
        <dbReference type="ARBA" id="ARBA00008609"/>
    </source>
</evidence>
<dbReference type="InterPro" id="IPR028896">
    <property type="entry name" value="GcvT/YgfZ/DmdA"/>
</dbReference>
<keyword evidence="12" id="KW-1185">Reference proteome</keyword>
<comment type="function">
    <text evidence="7">The glycine cleavage system catalyzes the degradation of glycine.</text>
</comment>
<evidence type="ECO:0000256" key="5">
    <source>
        <dbReference type="ARBA" id="ARBA00031395"/>
    </source>
</evidence>
<comment type="catalytic activity">
    <reaction evidence="6 7">
        <text>N(6)-[(R)-S(8)-aminomethyldihydrolipoyl]-L-lysyl-[protein] + (6S)-5,6,7,8-tetrahydrofolate = N(6)-[(R)-dihydrolipoyl]-L-lysyl-[protein] + (6R)-5,10-methylene-5,6,7,8-tetrahydrofolate + NH4(+)</text>
        <dbReference type="Rhea" id="RHEA:16945"/>
        <dbReference type="Rhea" id="RHEA-COMP:10475"/>
        <dbReference type="Rhea" id="RHEA-COMP:10492"/>
        <dbReference type="ChEBI" id="CHEBI:15636"/>
        <dbReference type="ChEBI" id="CHEBI:28938"/>
        <dbReference type="ChEBI" id="CHEBI:57453"/>
        <dbReference type="ChEBI" id="CHEBI:83100"/>
        <dbReference type="ChEBI" id="CHEBI:83143"/>
        <dbReference type="EC" id="2.1.2.10"/>
    </reaction>
</comment>
<comment type="subunit">
    <text evidence="7">The glycine cleavage system is composed of four proteins: P, T, L and H.</text>
</comment>
<accession>H6L6B6</accession>
<dbReference type="AlphaFoldDB" id="H6L6B6"/>
<dbReference type="Pfam" id="PF01571">
    <property type="entry name" value="GCV_T"/>
    <property type="match status" value="1"/>
</dbReference>
<dbReference type="PIRSF" id="PIRSF006487">
    <property type="entry name" value="GcvT"/>
    <property type="match status" value="1"/>
</dbReference>
<dbReference type="GO" id="GO:0008483">
    <property type="term" value="F:transaminase activity"/>
    <property type="evidence" value="ECO:0007669"/>
    <property type="project" value="UniProtKB-KW"/>
</dbReference>
<dbReference type="InterPro" id="IPR013977">
    <property type="entry name" value="GcvT_C"/>
</dbReference>
<evidence type="ECO:0000259" key="9">
    <source>
        <dbReference type="Pfam" id="PF01571"/>
    </source>
</evidence>
<dbReference type="InterPro" id="IPR029043">
    <property type="entry name" value="GcvT/YgfZ_C"/>
</dbReference>
<gene>
    <name evidence="7 11" type="primary">gcvT</name>
    <name evidence="11" type="ordered locus">SGRA_0278</name>
</gene>
<dbReference type="PANTHER" id="PTHR43757:SF2">
    <property type="entry name" value="AMINOMETHYLTRANSFERASE, MITOCHONDRIAL"/>
    <property type="match status" value="1"/>
</dbReference>